<name>A0ABY8VT15_9MYCO</name>
<keyword evidence="1" id="KW-0805">Transcription regulation</keyword>
<feature type="domain" description="HTH tetR-type" evidence="5">
    <location>
        <begin position="18"/>
        <end position="78"/>
    </location>
</feature>
<dbReference type="Proteomes" id="UP001236585">
    <property type="component" value="Chromosome"/>
</dbReference>
<dbReference type="Pfam" id="PF00440">
    <property type="entry name" value="TetR_N"/>
    <property type="match status" value="1"/>
</dbReference>
<evidence type="ECO:0000259" key="5">
    <source>
        <dbReference type="PROSITE" id="PS50977"/>
    </source>
</evidence>
<protein>
    <submittedName>
        <fullName evidence="6">TetR/AcrR family transcriptional regulator</fullName>
    </submittedName>
</protein>
<keyword evidence="2 4" id="KW-0238">DNA-binding</keyword>
<evidence type="ECO:0000256" key="2">
    <source>
        <dbReference type="ARBA" id="ARBA00023125"/>
    </source>
</evidence>
<dbReference type="PRINTS" id="PR00455">
    <property type="entry name" value="HTHTETR"/>
</dbReference>
<proteinExistence type="predicted"/>
<keyword evidence="7" id="KW-1185">Reference proteome</keyword>
<dbReference type="PROSITE" id="PS50977">
    <property type="entry name" value="HTH_TETR_2"/>
    <property type="match status" value="1"/>
</dbReference>
<feature type="DNA-binding region" description="H-T-H motif" evidence="4">
    <location>
        <begin position="41"/>
        <end position="60"/>
    </location>
</feature>
<sequence length="217" mass="23270">MGARSSPGAGSADKSLSDDLRERLIDAALELFVRQGYDATSADQIAARADASPADFAKHFDDAEAVLVCIVDAMSHATAAELQRTSKGVDPESALLSAGSAMVTAIVEGRGAVPLERLIALARIVSATRNLHRKVSAARRRVIAPALADWMGVSVDNRRLQRALTMWSAVTASAYVTAADLPDKYQPQRDSNLQQRMISNIAQSFSEVMGDHPRKPE</sequence>
<evidence type="ECO:0000256" key="3">
    <source>
        <dbReference type="ARBA" id="ARBA00023163"/>
    </source>
</evidence>
<evidence type="ECO:0000313" key="6">
    <source>
        <dbReference type="EMBL" id="WIM86763.1"/>
    </source>
</evidence>
<dbReference type="SUPFAM" id="SSF46689">
    <property type="entry name" value="Homeodomain-like"/>
    <property type="match status" value="1"/>
</dbReference>
<dbReference type="PANTHER" id="PTHR30055:SF238">
    <property type="entry name" value="MYCOFACTOCIN BIOSYNTHESIS TRANSCRIPTIONAL REGULATOR MFTR-RELATED"/>
    <property type="match status" value="1"/>
</dbReference>
<gene>
    <name evidence="6" type="ORF">PT015_18005</name>
</gene>
<dbReference type="EMBL" id="CP126981">
    <property type="protein sequence ID" value="WIM86763.1"/>
    <property type="molecule type" value="Genomic_DNA"/>
</dbReference>
<dbReference type="PANTHER" id="PTHR30055">
    <property type="entry name" value="HTH-TYPE TRANSCRIPTIONAL REGULATOR RUTR"/>
    <property type="match status" value="1"/>
</dbReference>
<reference evidence="6 7" key="1">
    <citation type="journal article" date="2023" name="Microbiol. Resour. Announc.">
        <title>Complete Genome Sequence of Mycobacterium wuenschmanii, a novel Nontuberculous Mycobacterium Isolated from a captive population of Amazon Milk Frogs.</title>
        <authorList>
            <person name="Hicks J."/>
            <person name="Zeineldin M."/>
            <person name="Ward H."/>
            <person name="Wuenschmann A."/>
            <person name="Camp P."/>
            <person name="Farrell D."/>
            <person name="Lehman K."/>
            <person name="Thacker T."/>
            <person name="Cuthbert E."/>
        </authorList>
    </citation>
    <scope>NUCLEOTIDE SEQUENCE [LARGE SCALE GENOMIC DNA]</scope>
    <source>
        <strain evidence="6 7">Wuenschmanii</strain>
    </source>
</reference>
<dbReference type="InterPro" id="IPR050109">
    <property type="entry name" value="HTH-type_TetR-like_transc_reg"/>
</dbReference>
<dbReference type="RefSeq" id="WP_285186263.1">
    <property type="nucleotide sequence ID" value="NZ_CP126981.1"/>
</dbReference>
<evidence type="ECO:0000256" key="1">
    <source>
        <dbReference type="ARBA" id="ARBA00023015"/>
    </source>
</evidence>
<dbReference type="Gene3D" id="1.10.357.10">
    <property type="entry name" value="Tetracycline Repressor, domain 2"/>
    <property type="match status" value="1"/>
</dbReference>
<evidence type="ECO:0000313" key="7">
    <source>
        <dbReference type="Proteomes" id="UP001236585"/>
    </source>
</evidence>
<dbReference type="InterPro" id="IPR009057">
    <property type="entry name" value="Homeodomain-like_sf"/>
</dbReference>
<dbReference type="InterPro" id="IPR001647">
    <property type="entry name" value="HTH_TetR"/>
</dbReference>
<keyword evidence="3" id="KW-0804">Transcription</keyword>
<organism evidence="6 7">
    <name type="scientific">Candidatus Mycobacterium wuenschmannii</name>
    <dbReference type="NCBI Taxonomy" id="3027808"/>
    <lineage>
        <taxon>Bacteria</taxon>
        <taxon>Bacillati</taxon>
        <taxon>Actinomycetota</taxon>
        <taxon>Actinomycetes</taxon>
        <taxon>Mycobacteriales</taxon>
        <taxon>Mycobacteriaceae</taxon>
        <taxon>Mycobacterium</taxon>
    </lineage>
</organism>
<accession>A0ABY8VT15</accession>
<evidence type="ECO:0000256" key="4">
    <source>
        <dbReference type="PROSITE-ProRule" id="PRU00335"/>
    </source>
</evidence>